<dbReference type="GO" id="GO:0005507">
    <property type="term" value="F:copper ion binding"/>
    <property type="evidence" value="ECO:0007669"/>
    <property type="project" value="InterPro"/>
</dbReference>
<dbReference type="GO" id="GO:0009055">
    <property type="term" value="F:electron transfer activity"/>
    <property type="evidence" value="ECO:0007669"/>
    <property type="project" value="InterPro"/>
</dbReference>
<keyword evidence="7" id="KW-0732">Signal</keyword>
<accession>A0A437JTT5</accession>
<dbReference type="InterPro" id="IPR028871">
    <property type="entry name" value="BlueCu_1_BS"/>
</dbReference>
<keyword evidence="4" id="KW-0574">Periplasm</keyword>
<dbReference type="PANTHER" id="PTHR38439:SF3">
    <property type="entry name" value="COPPER-RESISTANT CUPROPROTEIN COPI"/>
    <property type="match status" value="1"/>
</dbReference>
<feature type="chain" id="PRO_5019046971" description="Blue (type 1) copper domain-containing protein" evidence="7">
    <location>
        <begin position="23"/>
        <end position="177"/>
    </location>
</feature>
<gene>
    <name evidence="9" type="ORF">ENE75_16460</name>
</gene>
<dbReference type="Pfam" id="PF00127">
    <property type="entry name" value="Copper-bind"/>
    <property type="match status" value="1"/>
</dbReference>
<evidence type="ECO:0000256" key="5">
    <source>
        <dbReference type="ARBA" id="ARBA00022982"/>
    </source>
</evidence>
<dbReference type="InterPro" id="IPR000923">
    <property type="entry name" value="BlueCu_1"/>
</dbReference>
<dbReference type="Gene3D" id="2.60.40.420">
    <property type="entry name" value="Cupredoxins - blue copper proteins"/>
    <property type="match status" value="1"/>
</dbReference>
<evidence type="ECO:0000256" key="2">
    <source>
        <dbReference type="ARBA" id="ARBA00022448"/>
    </source>
</evidence>
<evidence type="ECO:0000256" key="6">
    <source>
        <dbReference type="ARBA" id="ARBA00023008"/>
    </source>
</evidence>
<dbReference type="GO" id="GO:0042597">
    <property type="term" value="C:periplasmic space"/>
    <property type="evidence" value="ECO:0007669"/>
    <property type="project" value="UniProtKB-SubCell"/>
</dbReference>
<dbReference type="PANTHER" id="PTHR38439">
    <property type="entry name" value="AURACYANIN-B"/>
    <property type="match status" value="1"/>
</dbReference>
<dbReference type="InterPro" id="IPR033138">
    <property type="entry name" value="Cu_oxidase_CS"/>
</dbReference>
<keyword evidence="10" id="KW-1185">Reference proteome</keyword>
<feature type="signal peptide" evidence="7">
    <location>
        <begin position="1"/>
        <end position="22"/>
    </location>
</feature>
<name>A0A437JTT5_9BURK</name>
<sequence>MKTRTIKRLLTATLAAPLVALAAGEHGGGHGKDMADMHKGMQGMHGGGAMGGHDSAAGKPGDPAQVTRTVPVEMDDNMRFTPSEISVKAGETIRFFVVNKGKVPHEMVIGSQAELDEHAEMMKKMPGMKHAEPNQINLEPGKRGGIVWTFDKAGTFAFACLVPGHKEAGMVGKIAVN</sequence>
<feature type="domain" description="Blue (type 1) copper" evidence="8">
    <location>
        <begin position="74"/>
        <end position="177"/>
    </location>
</feature>
<keyword evidence="6" id="KW-0186">Copper</keyword>
<dbReference type="RefSeq" id="WP_128199402.1">
    <property type="nucleotide sequence ID" value="NZ_SACT01000005.1"/>
</dbReference>
<keyword evidence="5" id="KW-0249">Electron transport</keyword>
<evidence type="ECO:0000256" key="4">
    <source>
        <dbReference type="ARBA" id="ARBA00022764"/>
    </source>
</evidence>
<dbReference type="Proteomes" id="UP000288178">
    <property type="component" value="Unassembled WGS sequence"/>
</dbReference>
<reference evidence="9 10" key="1">
    <citation type="submission" date="2019-01" db="EMBL/GenBank/DDBJ databases">
        <authorList>
            <person name="Chen W.-M."/>
        </authorList>
    </citation>
    <scope>NUCLEOTIDE SEQUENCE [LARGE SCALE GENOMIC DNA]</scope>
    <source>
        <strain evidence="9 10">ICH-3</strain>
    </source>
</reference>
<evidence type="ECO:0000313" key="10">
    <source>
        <dbReference type="Proteomes" id="UP000288178"/>
    </source>
</evidence>
<comment type="caution">
    <text evidence="9">The sequence shown here is derived from an EMBL/GenBank/DDBJ whole genome shotgun (WGS) entry which is preliminary data.</text>
</comment>
<comment type="subcellular location">
    <subcellularLocation>
        <location evidence="1">Periplasm</location>
    </subcellularLocation>
</comment>
<evidence type="ECO:0000256" key="7">
    <source>
        <dbReference type="SAM" id="SignalP"/>
    </source>
</evidence>
<dbReference type="CDD" id="cd04211">
    <property type="entry name" value="Cupredoxin_like_2"/>
    <property type="match status" value="1"/>
</dbReference>
<evidence type="ECO:0000256" key="3">
    <source>
        <dbReference type="ARBA" id="ARBA00022723"/>
    </source>
</evidence>
<evidence type="ECO:0000256" key="1">
    <source>
        <dbReference type="ARBA" id="ARBA00004418"/>
    </source>
</evidence>
<evidence type="ECO:0000259" key="8">
    <source>
        <dbReference type="Pfam" id="PF00127"/>
    </source>
</evidence>
<keyword evidence="3" id="KW-0479">Metal-binding</keyword>
<dbReference type="InterPro" id="IPR008972">
    <property type="entry name" value="Cupredoxin"/>
</dbReference>
<protein>
    <recommendedName>
        <fullName evidence="8">Blue (type 1) copper domain-containing protein</fullName>
    </recommendedName>
</protein>
<keyword evidence="2" id="KW-0813">Transport</keyword>
<proteinExistence type="predicted"/>
<dbReference type="SUPFAM" id="SSF49503">
    <property type="entry name" value="Cupredoxins"/>
    <property type="match status" value="1"/>
</dbReference>
<dbReference type="PROSITE" id="PS00196">
    <property type="entry name" value="COPPER_BLUE"/>
    <property type="match status" value="1"/>
</dbReference>
<dbReference type="OrthoDB" id="9816061at2"/>
<dbReference type="EMBL" id="SACT01000005">
    <property type="protein sequence ID" value="RVT50586.1"/>
    <property type="molecule type" value="Genomic_DNA"/>
</dbReference>
<dbReference type="AlphaFoldDB" id="A0A437JTT5"/>
<dbReference type="PROSITE" id="PS00079">
    <property type="entry name" value="MULTICOPPER_OXIDASE1"/>
    <property type="match status" value="1"/>
</dbReference>
<dbReference type="InterPro" id="IPR050845">
    <property type="entry name" value="Cu-binding_ET"/>
</dbReference>
<evidence type="ECO:0000313" key="9">
    <source>
        <dbReference type="EMBL" id="RVT50586.1"/>
    </source>
</evidence>
<organism evidence="9 10">
    <name type="scientific">Rubrivivax albus</name>
    <dbReference type="NCBI Taxonomy" id="2499835"/>
    <lineage>
        <taxon>Bacteria</taxon>
        <taxon>Pseudomonadati</taxon>
        <taxon>Pseudomonadota</taxon>
        <taxon>Betaproteobacteria</taxon>
        <taxon>Burkholderiales</taxon>
        <taxon>Sphaerotilaceae</taxon>
        <taxon>Rubrivivax</taxon>
    </lineage>
</organism>